<dbReference type="SMART" id="SM00710">
    <property type="entry name" value="PbH1"/>
    <property type="match status" value="10"/>
</dbReference>
<reference evidence="5" key="1">
    <citation type="submission" date="2021-06" db="EMBL/GenBank/DDBJ databases">
        <title>44 bacteria genomes isolated from Dapeng, Shenzhen.</title>
        <authorList>
            <person name="Zheng W."/>
            <person name="Yu S."/>
            <person name="Huang Y."/>
        </authorList>
    </citation>
    <scope>NUCLEOTIDE SEQUENCE</scope>
    <source>
        <strain evidence="5">DP5N28-2</strain>
    </source>
</reference>
<evidence type="ECO:0000256" key="1">
    <source>
        <dbReference type="ARBA" id="ARBA00004906"/>
    </source>
</evidence>
<dbReference type="EMBL" id="JAHVHU010000019">
    <property type="protein sequence ID" value="MBY5959924.1"/>
    <property type="molecule type" value="Genomic_DNA"/>
</dbReference>
<dbReference type="InterPro" id="IPR007742">
    <property type="entry name" value="NosD_dom"/>
</dbReference>
<dbReference type="RefSeq" id="WP_222581467.1">
    <property type="nucleotide sequence ID" value="NZ_JAHVHU010000019.1"/>
</dbReference>
<dbReference type="Proteomes" id="UP000753961">
    <property type="component" value="Unassembled WGS sequence"/>
</dbReference>
<dbReference type="PANTHER" id="PTHR22990">
    <property type="entry name" value="F-BOX ONLY PROTEIN"/>
    <property type="match status" value="1"/>
</dbReference>
<organism evidence="5 6">
    <name type="scientific">Membranihabitans marinus</name>
    <dbReference type="NCBI Taxonomy" id="1227546"/>
    <lineage>
        <taxon>Bacteria</taxon>
        <taxon>Pseudomonadati</taxon>
        <taxon>Bacteroidota</taxon>
        <taxon>Saprospiria</taxon>
        <taxon>Saprospirales</taxon>
        <taxon>Saprospiraceae</taxon>
        <taxon>Membranihabitans</taxon>
    </lineage>
</organism>
<name>A0A953LEG1_9BACT</name>
<dbReference type="SUPFAM" id="SSF51126">
    <property type="entry name" value="Pectin lyase-like"/>
    <property type="match status" value="1"/>
</dbReference>
<comment type="caution">
    <text evidence="5">The sequence shown here is derived from an EMBL/GenBank/DDBJ whole genome shotgun (WGS) entry which is preliminary data.</text>
</comment>
<dbReference type="InterPro" id="IPR051550">
    <property type="entry name" value="SCF-Subunits/Alg-Epimerases"/>
</dbReference>
<dbReference type="NCBIfam" id="TIGR04247">
    <property type="entry name" value="NosD_copper_fam"/>
    <property type="match status" value="1"/>
</dbReference>
<dbReference type="InterPro" id="IPR026464">
    <property type="entry name" value="NosD_copper_fam"/>
</dbReference>
<comment type="pathway">
    <text evidence="1">Protein modification; protein ubiquitination.</text>
</comment>
<proteinExistence type="predicted"/>
<dbReference type="InterPro" id="IPR006626">
    <property type="entry name" value="PbH1"/>
</dbReference>
<evidence type="ECO:0000313" key="6">
    <source>
        <dbReference type="Proteomes" id="UP000753961"/>
    </source>
</evidence>
<keyword evidence="3" id="KW-0833">Ubl conjugation pathway</keyword>
<keyword evidence="2" id="KW-0677">Repeat</keyword>
<dbReference type="InterPro" id="IPR011050">
    <property type="entry name" value="Pectin_lyase_fold/virulence"/>
</dbReference>
<dbReference type="InterPro" id="IPR012334">
    <property type="entry name" value="Pectin_lyas_fold"/>
</dbReference>
<accession>A0A953LEG1</accession>
<evidence type="ECO:0000256" key="2">
    <source>
        <dbReference type="ARBA" id="ARBA00022737"/>
    </source>
</evidence>
<dbReference type="PANTHER" id="PTHR22990:SF15">
    <property type="entry name" value="F-BOX ONLY PROTEIN 10"/>
    <property type="match status" value="1"/>
</dbReference>
<evidence type="ECO:0000259" key="4">
    <source>
        <dbReference type="Pfam" id="PF05048"/>
    </source>
</evidence>
<feature type="domain" description="Periplasmic copper-binding protein NosD beta helix" evidence="4">
    <location>
        <begin position="164"/>
        <end position="349"/>
    </location>
</feature>
<dbReference type="AlphaFoldDB" id="A0A953LEG1"/>
<sequence length="422" mass="48140">MLLQKHILDIFIFALSTLFVGQLRADTIEVCATCPVTTLQAGIDQASPYDTVQVAAGTYPEYNIVINKPLYLLGIGQPIIDGENKGEIVQITSDSVTLDGFVIRHVETSYTKDHAAIRIIKSRDFILQNLILEDFLFGIYLQKSHHGIIRNNYLNGHATNEFGSGNGIHLWYAQHVLIEGNEIEQARDGIYFEFADSCVIRNNYSHHNIRYGLHFMFSNHDQYERNTFEQNGAGVAVMFSKHIDMRHNTFMNNWGASSYGLLLKEINDAEIIGNKFIKNTIGINVEGTNRINYQNNEFKDNGWALKIRGAIYTNVFTKNNFLHNSFDLSYNSNLNDNVFEKNYWSNYTGYDLDRDGLGDVPFRPVNLFSYIVNKTPETIILLRSLFMDLIDFSEKVSPVFTPDNLMDPTPLMKPFQSDLPPD</sequence>
<evidence type="ECO:0000256" key="3">
    <source>
        <dbReference type="ARBA" id="ARBA00022786"/>
    </source>
</evidence>
<gene>
    <name evidence="5" type="ORF">KUV50_17355</name>
</gene>
<dbReference type="Gene3D" id="2.160.20.10">
    <property type="entry name" value="Single-stranded right-handed beta-helix, Pectin lyase-like"/>
    <property type="match status" value="1"/>
</dbReference>
<keyword evidence="6" id="KW-1185">Reference proteome</keyword>
<dbReference type="NCBIfam" id="TIGR03804">
    <property type="entry name" value="para_beta_helix"/>
    <property type="match status" value="1"/>
</dbReference>
<protein>
    <submittedName>
        <fullName evidence="5">Nitrous oxide reductase family maturation protein NosD</fullName>
    </submittedName>
</protein>
<evidence type="ECO:0000313" key="5">
    <source>
        <dbReference type="EMBL" id="MBY5959924.1"/>
    </source>
</evidence>
<dbReference type="InterPro" id="IPR022441">
    <property type="entry name" value="Para_beta_helix_rpt-2"/>
</dbReference>
<dbReference type="Pfam" id="PF05048">
    <property type="entry name" value="NosD"/>
    <property type="match status" value="1"/>
</dbReference>